<dbReference type="Gene3D" id="3.30.450.40">
    <property type="match status" value="1"/>
</dbReference>
<evidence type="ECO:0000256" key="1">
    <source>
        <dbReference type="ARBA" id="ARBA00023015"/>
    </source>
</evidence>
<dbReference type="InterPro" id="IPR005471">
    <property type="entry name" value="Tscrpt_reg_IclR_N"/>
</dbReference>
<name>A0A382D3C8_9ZZZZ</name>
<dbReference type="InterPro" id="IPR029016">
    <property type="entry name" value="GAF-like_dom_sf"/>
</dbReference>
<evidence type="ECO:0000259" key="5">
    <source>
        <dbReference type="PROSITE" id="PS51078"/>
    </source>
</evidence>
<dbReference type="PROSITE" id="PS51078">
    <property type="entry name" value="ICLR_ED"/>
    <property type="match status" value="1"/>
</dbReference>
<evidence type="ECO:0000313" key="6">
    <source>
        <dbReference type="EMBL" id="SVB32930.1"/>
    </source>
</evidence>
<proteinExistence type="predicted"/>
<dbReference type="InterPro" id="IPR036390">
    <property type="entry name" value="WH_DNA-bd_sf"/>
</dbReference>
<feature type="domain" description="HTH iclR-type" evidence="4">
    <location>
        <begin position="40"/>
        <end position="101"/>
    </location>
</feature>
<dbReference type="PROSITE" id="PS51077">
    <property type="entry name" value="HTH_ICLR"/>
    <property type="match status" value="1"/>
</dbReference>
<dbReference type="GO" id="GO:0045892">
    <property type="term" value="P:negative regulation of DNA-templated transcription"/>
    <property type="evidence" value="ECO:0007669"/>
    <property type="project" value="TreeGrafter"/>
</dbReference>
<keyword evidence="2" id="KW-0238">DNA-binding</keyword>
<keyword evidence="1" id="KW-0805">Transcription regulation</keyword>
<gene>
    <name evidence="6" type="ORF">METZ01_LOCUS185784</name>
</gene>
<dbReference type="EMBL" id="UINC01037440">
    <property type="protein sequence ID" value="SVB32930.1"/>
    <property type="molecule type" value="Genomic_DNA"/>
</dbReference>
<feature type="domain" description="IclR-ED" evidence="5">
    <location>
        <begin position="102"/>
        <end position="285"/>
    </location>
</feature>
<dbReference type="SMART" id="SM00346">
    <property type="entry name" value="HTH_ICLR"/>
    <property type="match status" value="1"/>
</dbReference>
<evidence type="ECO:0000256" key="3">
    <source>
        <dbReference type="ARBA" id="ARBA00023163"/>
    </source>
</evidence>
<evidence type="ECO:0000259" key="4">
    <source>
        <dbReference type="PROSITE" id="PS51077"/>
    </source>
</evidence>
<dbReference type="InterPro" id="IPR014757">
    <property type="entry name" value="Tscrpt_reg_IclR_C"/>
</dbReference>
<dbReference type="PANTHER" id="PTHR30136">
    <property type="entry name" value="HELIX-TURN-HELIX TRANSCRIPTIONAL REGULATOR, ICLR FAMILY"/>
    <property type="match status" value="1"/>
</dbReference>
<dbReference type="Pfam" id="PF09339">
    <property type="entry name" value="HTH_IclR"/>
    <property type="match status" value="1"/>
</dbReference>
<dbReference type="PANTHER" id="PTHR30136:SF23">
    <property type="entry name" value="DNA-BINDING TRANSCRIPTIONAL ACTIVATOR MHPR"/>
    <property type="match status" value="1"/>
</dbReference>
<dbReference type="GO" id="GO:0003700">
    <property type="term" value="F:DNA-binding transcription factor activity"/>
    <property type="evidence" value="ECO:0007669"/>
    <property type="project" value="TreeGrafter"/>
</dbReference>
<dbReference type="InterPro" id="IPR050707">
    <property type="entry name" value="HTH_MetabolicPath_Reg"/>
</dbReference>
<reference evidence="6" key="1">
    <citation type="submission" date="2018-05" db="EMBL/GenBank/DDBJ databases">
        <authorList>
            <person name="Lanie J.A."/>
            <person name="Ng W.-L."/>
            <person name="Kazmierczak K.M."/>
            <person name="Andrzejewski T.M."/>
            <person name="Davidsen T.M."/>
            <person name="Wayne K.J."/>
            <person name="Tettelin H."/>
            <person name="Glass J.I."/>
            <person name="Rusch D."/>
            <person name="Podicherti R."/>
            <person name="Tsui H.-C.T."/>
            <person name="Winkler M.E."/>
        </authorList>
    </citation>
    <scope>NUCLEOTIDE SEQUENCE</scope>
</reference>
<dbReference type="Pfam" id="PF01614">
    <property type="entry name" value="IclR_C"/>
    <property type="match status" value="1"/>
</dbReference>
<dbReference type="InterPro" id="IPR036388">
    <property type="entry name" value="WH-like_DNA-bd_sf"/>
</dbReference>
<evidence type="ECO:0000256" key="2">
    <source>
        <dbReference type="ARBA" id="ARBA00023125"/>
    </source>
</evidence>
<sequence length="298" mass="32970">MFHNAKHMPIMKSPAVTGANLTCELRFFAAYKVMSSQQVIQPIARALSVIAAMNHHRLSTIRDLHRVTGLPKPTVHRILSTLINCGYVAKDVDQSVYMLTEKVLSLSSGYGKESWLLKAGVPVARGITREVKWPVAIGTYDYNSIVVQYSTRPYSEYVLMGSTVNKRFPLFGSALGQAFLGFCGAAQRDRILDALREDEFQEDAILESDRDIERYIADIRARGFGLRTGKRGESTHMAVPIKSRGEVIAVMGISIFSSCYNDDIAAEYLALLQESCSNIICSMEIMIAESTPDTGSRG</sequence>
<dbReference type="AlphaFoldDB" id="A0A382D3C8"/>
<dbReference type="Gene3D" id="1.10.10.10">
    <property type="entry name" value="Winged helix-like DNA-binding domain superfamily/Winged helix DNA-binding domain"/>
    <property type="match status" value="1"/>
</dbReference>
<organism evidence="6">
    <name type="scientific">marine metagenome</name>
    <dbReference type="NCBI Taxonomy" id="408172"/>
    <lineage>
        <taxon>unclassified sequences</taxon>
        <taxon>metagenomes</taxon>
        <taxon>ecological metagenomes</taxon>
    </lineage>
</organism>
<evidence type="ECO:0008006" key="7">
    <source>
        <dbReference type="Google" id="ProtNLM"/>
    </source>
</evidence>
<accession>A0A382D3C8</accession>
<keyword evidence="3" id="KW-0804">Transcription</keyword>
<dbReference type="SUPFAM" id="SSF46785">
    <property type="entry name" value="Winged helix' DNA-binding domain"/>
    <property type="match status" value="1"/>
</dbReference>
<dbReference type="SUPFAM" id="SSF55781">
    <property type="entry name" value="GAF domain-like"/>
    <property type="match status" value="1"/>
</dbReference>
<protein>
    <recommendedName>
        <fullName evidence="7">HTH iclR-type domain-containing protein</fullName>
    </recommendedName>
</protein>
<dbReference type="GO" id="GO:0003677">
    <property type="term" value="F:DNA binding"/>
    <property type="evidence" value="ECO:0007669"/>
    <property type="project" value="UniProtKB-KW"/>
</dbReference>